<dbReference type="EnsemblMetazoa" id="ACOM039485-RA">
    <property type="protein sequence ID" value="ACOM039485-PA.1"/>
    <property type="gene ID" value="ACOM039485"/>
</dbReference>
<reference evidence="1" key="1">
    <citation type="submission" date="2022-08" db="UniProtKB">
        <authorList>
            <consortium name="EnsemblMetazoa"/>
        </authorList>
    </citation>
    <scope>IDENTIFICATION</scope>
</reference>
<name>A0A8W7PYG3_ANOCL</name>
<protein>
    <submittedName>
        <fullName evidence="1">Uncharacterized protein</fullName>
    </submittedName>
</protein>
<evidence type="ECO:0000313" key="1">
    <source>
        <dbReference type="EnsemblMetazoa" id="ACOM039485-PA.1"/>
    </source>
</evidence>
<accession>A0A8W7PYG3</accession>
<sequence length="150" mass="16196">MKGQTPPYTRPVPVWLCAGKNSGVRERISQTRDCLGRVASFASTVHAKRALLYNCSSFFKFVAIALGLGPALAVTVGSDSTGGIYLVINLLLKAKESQKLSLVGLAGLRASAYTESPHQFVVAEFIVPVSRDEFQLPSFRFHTGPLRGGR</sequence>
<dbReference type="Proteomes" id="UP000075882">
    <property type="component" value="Unassembled WGS sequence"/>
</dbReference>
<proteinExistence type="predicted"/>
<organism evidence="1">
    <name type="scientific">Anopheles coluzzii</name>
    <name type="common">African malaria mosquito</name>
    <dbReference type="NCBI Taxonomy" id="1518534"/>
    <lineage>
        <taxon>Eukaryota</taxon>
        <taxon>Metazoa</taxon>
        <taxon>Ecdysozoa</taxon>
        <taxon>Arthropoda</taxon>
        <taxon>Hexapoda</taxon>
        <taxon>Insecta</taxon>
        <taxon>Pterygota</taxon>
        <taxon>Neoptera</taxon>
        <taxon>Endopterygota</taxon>
        <taxon>Diptera</taxon>
        <taxon>Nematocera</taxon>
        <taxon>Culicoidea</taxon>
        <taxon>Culicidae</taxon>
        <taxon>Anophelinae</taxon>
        <taxon>Anopheles</taxon>
    </lineage>
</organism>
<dbReference type="AlphaFoldDB" id="A0A8W7PYG3"/>